<dbReference type="InterPro" id="IPR008621">
    <property type="entry name" value="Cbb3-typ_cyt_oxidase_comp"/>
</dbReference>
<dbReference type="STRING" id="1384056.N787_07070"/>
<dbReference type="Pfam" id="PF05545">
    <property type="entry name" value="FixQ"/>
    <property type="match status" value="1"/>
</dbReference>
<sequence length="50" mass="5432">MTDMLSGILTVLALLAFVGGAAYVYSAKRKPEFDEASRIPLDEDQSENTP</sequence>
<evidence type="ECO:0008006" key="3">
    <source>
        <dbReference type="Google" id="ProtNLM"/>
    </source>
</evidence>
<dbReference type="Proteomes" id="UP000029393">
    <property type="component" value="Unassembled WGS sequence"/>
</dbReference>
<name>A0A091BAX6_9GAMM</name>
<accession>A0A091BAX6</accession>
<proteinExistence type="predicted"/>
<gene>
    <name evidence="1" type="ORF">N787_07070</name>
</gene>
<dbReference type="PATRIC" id="fig|1384056.3.peg.290"/>
<reference evidence="1 2" key="1">
    <citation type="submission" date="2013-09" db="EMBL/GenBank/DDBJ databases">
        <title>Genome sequencing of Arenimonas metalli.</title>
        <authorList>
            <person name="Chen F."/>
            <person name="Wang G."/>
        </authorList>
    </citation>
    <scope>NUCLEOTIDE SEQUENCE [LARGE SCALE GENOMIC DNA]</scope>
    <source>
        <strain evidence="1 2">CF5-1</strain>
    </source>
</reference>
<evidence type="ECO:0000313" key="2">
    <source>
        <dbReference type="Proteomes" id="UP000029393"/>
    </source>
</evidence>
<organism evidence="1 2">
    <name type="scientific">Arenimonas metalli CF5-1</name>
    <dbReference type="NCBI Taxonomy" id="1384056"/>
    <lineage>
        <taxon>Bacteria</taxon>
        <taxon>Pseudomonadati</taxon>
        <taxon>Pseudomonadota</taxon>
        <taxon>Gammaproteobacteria</taxon>
        <taxon>Lysobacterales</taxon>
        <taxon>Lysobacteraceae</taxon>
        <taxon>Arenimonas</taxon>
    </lineage>
</organism>
<protein>
    <recommendedName>
        <fullName evidence="3">Cytochrome oxidase</fullName>
    </recommendedName>
</protein>
<keyword evidence="2" id="KW-1185">Reference proteome</keyword>
<evidence type="ECO:0000313" key="1">
    <source>
        <dbReference type="EMBL" id="KFN47949.1"/>
    </source>
</evidence>
<dbReference type="EMBL" id="AVCK01000004">
    <property type="protein sequence ID" value="KFN47949.1"/>
    <property type="molecule type" value="Genomic_DNA"/>
</dbReference>
<dbReference type="AlphaFoldDB" id="A0A091BAX6"/>
<comment type="caution">
    <text evidence="1">The sequence shown here is derived from an EMBL/GenBank/DDBJ whole genome shotgun (WGS) entry which is preliminary data.</text>
</comment>